<evidence type="ECO:0000313" key="2">
    <source>
        <dbReference type="Proteomes" id="UP000789901"/>
    </source>
</evidence>
<keyword evidence="2" id="KW-1185">Reference proteome</keyword>
<organism evidence="1 2">
    <name type="scientific">Gigaspora margarita</name>
    <dbReference type="NCBI Taxonomy" id="4874"/>
    <lineage>
        <taxon>Eukaryota</taxon>
        <taxon>Fungi</taxon>
        <taxon>Fungi incertae sedis</taxon>
        <taxon>Mucoromycota</taxon>
        <taxon>Glomeromycotina</taxon>
        <taxon>Glomeromycetes</taxon>
        <taxon>Diversisporales</taxon>
        <taxon>Gigasporaceae</taxon>
        <taxon>Gigaspora</taxon>
    </lineage>
</organism>
<sequence length="128" mass="14369">MQIKNGVIPVKPISKGFELIKPKDTGVEHEVLYNVSKRTFDNNKAAEIDDKRSNTKVAEATDEHVEGAKGCLVSIGFENNNMKVRRGTNYASLIGYNYDIKHGRNENMRPKAHKSFDRKPAVALNLLN</sequence>
<protein>
    <submittedName>
        <fullName evidence="1">6481_t:CDS:1</fullName>
    </submittedName>
</protein>
<evidence type="ECO:0000313" key="1">
    <source>
        <dbReference type="EMBL" id="CAG8819801.1"/>
    </source>
</evidence>
<dbReference type="Proteomes" id="UP000789901">
    <property type="component" value="Unassembled WGS sequence"/>
</dbReference>
<name>A0ABN7W7J5_GIGMA</name>
<reference evidence="1 2" key="1">
    <citation type="submission" date="2021-06" db="EMBL/GenBank/DDBJ databases">
        <authorList>
            <person name="Kallberg Y."/>
            <person name="Tangrot J."/>
            <person name="Rosling A."/>
        </authorList>
    </citation>
    <scope>NUCLEOTIDE SEQUENCE [LARGE SCALE GENOMIC DNA]</scope>
    <source>
        <strain evidence="1 2">120-4 pot B 10/14</strain>
    </source>
</reference>
<gene>
    <name evidence="1" type="ORF">GMARGA_LOCUS27401</name>
</gene>
<accession>A0ABN7W7J5</accession>
<proteinExistence type="predicted"/>
<dbReference type="EMBL" id="CAJVQB010033449">
    <property type="protein sequence ID" value="CAG8819801.1"/>
    <property type="molecule type" value="Genomic_DNA"/>
</dbReference>
<comment type="caution">
    <text evidence="1">The sequence shown here is derived from an EMBL/GenBank/DDBJ whole genome shotgun (WGS) entry which is preliminary data.</text>
</comment>